<protein>
    <submittedName>
        <fullName evidence="1">Uncharacterized protein</fullName>
    </submittedName>
</protein>
<organism evidence="1 2">
    <name type="scientific">Trichococcus collinsii</name>
    <dbReference type="NCBI Taxonomy" id="157076"/>
    <lineage>
        <taxon>Bacteria</taxon>
        <taxon>Bacillati</taxon>
        <taxon>Bacillota</taxon>
        <taxon>Bacilli</taxon>
        <taxon>Lactobacillales</taxon>
        <taxon>Carnobacteriaceae</taxon>
        <taxon>Trichococcus</taxon>
    </lineage>
</organism>
<gene>
    <name evidence="1" type="ORF">SAMN04488525_10686</name>
</gene>
<dbReference type="EMBL" id="FNQH01000006">
    <property type="protein sequence ID" value="SEA81061.1"/>
    <property type="molecule type" value="Genomic_DNA"/>
</dbReference>
<dbReference type="Proteomes" id="UP000199042">
    <property type="component" value="Unassembled WGS sequence"/>
</dbReference>
<proteinExistence type="predicted"/>
<comment type="caution">
    <text evidence="1">The sequence shown here is derived from an EMBL/GenBank/DDBJ whole genome shotgun (WGS) entry which is preliminary data.</text>
</comment>
<evidence type="ECO:0000313" key="2">
    <source>
        <dbReference type="Proteomes" id="UP000199042"/>
    </source>
</evidence>
<dbReference type="AlphaFoldDB" id="A0AB38A2P3"/>
<sequence length="49" mass="5729">MILVYLLKIYETLMRKVVKKESTASLRMVKADVSELAKMVFELSHVRET</sequence>
<evidence type="ECO:0000313" key="1">
    <source>
        <dbReference type="EMBL" id="SEA81061.1"/>
    </source>
</evidence>
<keyword evidence="2" id="KW-1185">Reference proteome</keyword>
<accession>A0AB38A2P3</accession>
<reference evidence="1 2" key="1">
    <citation type="submission" date="2016-10" db="EMBL/GenBank/DDBJ databases">
        <authorList>
            <person name="Varghese N."/>
            <person name="Submissions S."/>
        </authorList>
    </citation>
    <scope>NUCLEOTIDE SEQUENCE [LARGE SCALE GENOMIC DNA]</scope>
    <source>
        <strain evidence="1 2">DSM 14526</strain>
    </source>
</reference>
<name>A0AB38A2P3_9LACT</name>